<proteinExistence type="predicted"/>
<evidence type="ECO:0000313" key="1">
    <source>
        <dbReference type="EMBL" id="NMI01729.1"/>
    </source>
</evidence>
<reference evidence="1 2" key="1">
    <citation type="submission" date="2020-04" db="EMBL/GenBank/DDBJ databases">
        <authorList>
            <person name="Klaysubun C."/>
            <person name="Duangmal K."/>
            <person name="Lipun K."/>
        </authorList>
    </citation>
    <scope>NUCLEOTIDE SEQUENCE [LARGE SCALE GENOMIC DNA]</scope>
    <source>
        <strain evidence="1 2">K10HN5</strain>
    </source>
</reference>
<keyword evidence="2" id="KW-1185">Reference proteome</keyword>
<protein>
    <recommendedName>
        <fullName evidence="3">ArsR family transcriptional regulator</fullName>
    </recommendedName>
</protein>
<sequence>MTTMSTALTHRDRAVLRAVAAGRCTTTGCSGGSLTVDGLAFCDQFAGPRLTSAGLITTGPRPGPARLTSAGRALLEAA</sequence>
<organism evidence="1 2">
    <name type="scientific">Pseudonocardia acidicola</name>
    <dbReference type="NCBI Taxonomy" id="2724939"/>
    <lineage>
        <taxon>Bacteria</taxon>
        <taxon>Bacillati</taxon>
        <taxon>Actinomycetota</taxon>
        <taxon>Actinomycetes</taxon>
        <taxon>Pseudonocardiales</taxon>
        <taxon>Pseudonocardiaceae</taxon>
        <taxon>Pseudonocardia</taxon>
    </lineage>
</organism>
<accession>A0ABX1SNL8</accession>
<evidence type="ECO:0008006" key="3">
    <source>
        <dbReference type="Google" id="ProtNLM"/>
    </source>
</evidence>
<gene>
    <name evidence="1" type="ORF">HF526_31210</name>
</gene>
<dbReference type="EMBL" id="JAAXLA010000097">
    <property type="protein sequence ID" value="NMI01729.1"/>
    <property type="molecule type" value="Genomic_DNA"/>
</dbReference>
<dbReference type="RefSeq" id="WP_169385246.1">
    <property type="nucleotide sequence ID" value="NZ_JAAXLA010000097.1"/>
</dbReference>
<name>A0ABX1SNL8_9PSEU</name>
<dbReference type="Proteomes" id="UP000820669">
    <property type="component" value="Unassembled WGS sequence"/>
</dbReference>
<evidence type="ECO:0000313" key="2">
    <source>
        <dbReference type="Proteomes" id="UP000820669"/>
    </source>
</evidence>
<comment type="caution">
    <text evidence="1">The sequence shown here is derived from an EMBL/GenBank/DDBJ whole genome shotgun (WGS) entry which is preliminary data.</text>
</comment>